<sequence>MTFWDPLVWRGCLRGLPNLRPCQNGWRPPTNAHAWLLDHLTPSLPVPTDDDIRRIFIESSALDLMNTRLMSSSARRQMVKKPSTGRWINK</sequence>
<organism evidence="1 2">
    <name type="scientific">Trichonephila clavipes</name>
    <name type="common">Golden silk orbweaver</name>
    <name type="synonym">Nephila clavipes</name>
    <dbReference type="NCBI Taxonomy" id="2585209"/>
    <lineage>
        <taxon>Eukaryota</taxon>
        <taxon>Metazoa</taxon>
        <taxon>Ecdysozoa</taxon>
        <taxon>Arthropoda</taxon>
        <taxon>Chelicerata</taxon>
        <taxon>Arachnida</taxon>
        <taxon>Araneae</taxon>
        <taxon>Araneomorphae</taxon>
        <taxon>Entelegynae</taxon>
        <taxon>Araneoidea</taxon>
        <taxon>Nephilidae</taxon>
        <taxon>Trichonephila</taxon>
    </lineage>
</organism>
<gene>
    <name evidence="1" type="ORF">TNCV_2289241</name>
</gene>
<dbReference type="AlphaFoldDB" id="A0A8X6RNW9"/>
<dbReference type="Proteomes" id="UP000887159">
    <property type="component" value="Unassembled WGS sequence"/>
</dbReference>
<evidence type="ECO:0000313" key="2">
    <source>
        <dbReference type="Proteomes" id="UP000887159"/>
    </source>
</evidence>
<name>A0A8X6RNW9_TRICX</name>
<dbReference type="EMBL" id="BMAU01021190">
    <property type="protein sequence ID" value="GFX96034.1"/>
    <property type="molecule type" value="Genomic_DNA"/>
</dbReference>
<keyword evidence="2" id="KW-1185">Reference proteome</keyword>
<reference evidence="1" key="1">
    <citation type="submission" date="2020-08" db="EMBL/GenBank/DDBJ databases">
        <title>Multicomponent nature underlies the extraordinary mechanical properties of spider dragline silk.</title>
        <authorList>
            <person name="Kono N."/>
            <person name="Nakamura H."/>
            <person name="Mori M."/>
            <person name="Yoshida Y."/>
            <person name="Ohtoshi R."/>
            <person name="Malay A.D."/>
            <person name="Moran D.A.P."/>
            <person name="Tomita M."/>
            <person name="Numata K."/>
            <person name="Arakawa K."/>
        </authorList>
    </citation>
    <scope>NUCLEOTIDE SEQUENCE</scope>
</reference>
<proteinExistence type="predicted"/>
<accession>A0A8X6RNW9</accession>
<protein>
    <submittedName>
        <fullName evidence="1">Uncharacterized protein</fullName>
    </submittedName>
</protein>
<comment type="caution">
    <text evidence="1">The sequence shown here is derived from an EMBL/GenBank/DDBJ whole genome shotgun (WGS) entry which is preliminary data.</text>
</comment>
<evidence type="ECO:0000313" key="1">
    <source>
        <dbReference type="EMBL" id="GFX96034.1"/>
    </source>
</evidence>